<proteinExistence type="predicted"/>
<protein>
    <submittedName>
        <fullName evidence="2">Putative glycoporin</fullName>
    </submittedName>
</protein>
<feature type="signal peptide" evidence="1">
    <location>
        <begin position="1"/>
        <end position="22"/>
    </location>
</feature>
<reference evidence="2 3" key="1">
    <citation type="submission" date="2015-01" db="EMBL/GenBank/DDBJ databases">
        <title>Vibrio sp. C94 JCM 19241 whole genome shotgun sequence.</title>
        <authorList>
            <person name="Sawabe T."/>
            <person name="Meirelles P."/>
            <person name="Feng G."/>
            <person name="Sayaka M."/>
            <person name="Hattori M."/>
            <person name="Ohkuma M."/>
        </authorList>
    </citation>
    <scope>NUCLEOTIDE SEQUENCE [LARGE SCALE GENOMIC DNA]</scope>
    <source>
        <strain evidence="3">JCM 19241</strain>
    </source>
</reference>
<dbReference type="EMBL" id="BBSC01000002">
    <property type="protein sequence ID" value="GAM73929.1"/>
    <property type="molecule type" value="Genomic_DNA"/>
</dbReference>
<comment type="caution">
    <text evidence="2">The sequence shown here is derived from an EMBL/GenBank/DDBJ whole genome shotgun (WGS) entry which is preliminary data.</text>
</comment>
<dbReference type="SUPFAM" id="SSF56935">
    <property type="entry name" value="Porins"/>
    <property type="match status" value="1"/>
</dbReference>
<dbReference type="STRING" id="1481914.JCM19241_5125"/>
<feature type="chain" id="PRO_5002140936" evidence="1">
    <location>
        <begin position="23"/>
        <end position="373"/>
    </location>
</feature>
<keyword evidence="1" id="KW-0732">Signal</keyword>
<name>A0A0B8QH53_9VIBR</name>
<evidence type="ECO:0000313" key="3">
    <source>
        <dbReference type="Proteomes" id="UP000031666"/>
    </source>
</evidence>
<gene>
    <name evidence="2" type="ORF">JCM19241_5125</name>
</gene>
<sequence length="373" mass="41154">MKNTFKLSLAAILVSSAMTANAGISIVDSEEGNFSIGGNVELNFNYQDREMMDDSEFNQDGRVLIEFAGEKYTDAGYYVGVKAQPLFESTGNIALDDAYFEFGKQDSWAVRAGRYEAYDMFPVGLDVFLEYSGDTSNELYSDGSAYIYQMKEARGRGADGQIMYYQSFGNLYVELGTMLGDRSGLFSDDGMLGQKTYHGESIVSTKDSFLVRPVVAYNMGDFTVAASMETNLVNDTAVTSSGVDVGDRTGYGLTGNWATGDISVNANFAYMDAVDETNMSVGLNALYKNFGLGYIYGMNEYENKEIKGWADGDVNVSTYYASYEFTNVLAVQDFSVLLGAYYSSVDNKLDNAGSAMFEEHDDYGARIRLFYEF</sequence>
<dbReference type="InterPro" id="IPR016963">
    <property type="entry name" value="Glycoporin_RafY"/>
</dbReference>
<accession>A0A0B8QH53</accession>
<dbReference type="Proteomes" id="UP000031666">
    <property type="component" value="Unassembled WGS sequence"/>
</dbReference>
<organism evidence="2 3">
    <name type="scientific">Vibrio ishigakensis</name>
    <dbReference type="NCBI Taxonomy" id="1481914"/>
    <lineage>
        <taxon>Bacteria</taxon>
        <taxon>Pseudomonadati</taxon>
        <taxon>Pseudomonadota</taxon>
        <taxon>Gammaproteobacteria</taxon>
        <taxon>Vibrionales</taxon>
        <taxon>Vibrionaceae</taxon>
        <taxon>Vibrio</taxon>
    </lineage>
</organism>
<dbReference type="AlphaFoldDB" id="A0A0B8QH53"/>
<evidence type="ECO:0000313" key="2">
    <source>
        <dbReference type="EMBL" id="GAM73929.1"/>
    </source>
</evidence>
<reference evidence="2 3" key="2">
    <citation type="submission" date="2015-01" db="EMBL/GenBank/DDBJ databases">
        <authorList>
            <consortium name="NBRP consortium"/>
            <person name="Sawabe T."/>
            <person name="Meirelles P."/>
            <person name="Feng G."/>
            <person name="Sayaka M."/>
            <person name="Hattori M."/>
            <person name="Ohkuma M."/>
        </authorList>
    </citation>
    <scope>NUCLEOTIDE SEQUENCE [LARGE SCALE GENOMIC DNA]</scope>
    <source>
        <strain evidence="3">JCM 19241</strain>
    </source>
</reference>
<evidence type="ECO:0000256" key="1">
    <source>
        <dbReference type="SAM" id="SignalP"/>
    </source>
</evidence>
<dbReference type="Pfam" id="PF16966">
    <property type="entry name" value="Porin_8"/>
    <property type="match status" value="1"/>
</dbReference>